<dbReference type="GO" id="GO:0004497">
    <property type="term" value="F:monooxygenase activity"/>
    <property type="evidence" value="ECO:0007669"/>
    <property type="project" value="UniProtKB-KW"/>
</dbReference>
<evidence type="ECO:0000256" key="3">
    <source>
        <dbReference type="ARBA" id="ARBA00022827"/>
    </source>
</evidence>
<organism evidence="8 9">
    <name type="scientific">Variovorax paradoxus</name>
    <dbReference type="NCBI Taxonomy" id="34073"/>
    <lineage>
        <taxon>Bacteria</taxon>
        <taxon>Pseudomonadati</taxon>
        <taxon>Pseudomonadota</taxon>
        <taxon>Betaproteobacteria</taxon>
        <taxon>Burkholderiales</taxon>
        <taxon>Comamonadaceae</taxon>
        <taxon>Variovorax</taxon>
    </lineage>
</organism>
<evidence type="ECO:0000313" key="8">
    <source>
        <dbReference type="EMBL" id="PZQ74489.1"/>
    </source>
</evidence>
<protein>
    <submittedName>
        <fullName evidence="8">Monooxygenase</fullName>
    </submittedName>
</protein>
<evidence type="ECO:0000256" key="4">
    <source>
        <dbReference type="ARBA" id="ARBA00023002"/>
    </source>
</evidence>
<keyword evidence="6" id="KW-0472">Membrane</keyword>
<evidence type="ECO:0000256" key="5">
    <source>
        <dbReference type="ARBA" id="ARBA00023033"/>
    </source>
</evidence>
<feature type="transmembrane region" description="Helical" evidence="6">
    <location>
        <begin position="6"/>
        <end position="22"/>
    </location>
</feature>
<comment type="caution">
    <text evidence="8">The sequence shown here is derived from an EMBL/GenBank/DDBJ whole genome shotgun (WGS) entry which is preliminary data.</text>
</comment>
<dbReference type="Pfam" id="PF01494">
    <property type="entry name" value="FAD_binding_3"/>
    <property type="match status" value="1"/>
</dbReference>
<dbReference type="GO" id="GO:0071949">
    <property type="term" value="F:FAD binding"/>
    <property type="evidence" value="ECO:0007669"/>
    <property type="project" value="InterPro"/>
</dbReference>
<evidence type="ECO:0000256" key="6">
    <source>
        <dbReference type="SAM" id="Phobius"/>
    </source>
</evidence>
<evidence type="ECO:0000256" key="1">
    <source>
        <dbReference type="ARBA" id="ARBA00001974"/>
    </source>
</evidence>
<comment type="cofactor">
    <cofactor evidence="1">
        <name>FAD</name>
        <dbReference type="ChEBI" id="CHEBI:57692"/>
    </cofactor>
</comment>
<dbReference type="PRINTS" id="PR00420">
    <property type="entry name" value="RNGMNOXGNASE"/>
</dbReference>
<name>A0A2W5QD80_VARPD</name>
<keyword evidence="5 8" id="KW-0503">Monooxygenase</keyword>
<keyword evidence="4" id="KW-0560">Oxidoreductase</keyword>
<dbReference type="InterPro" id="IPR050493">
    <property type="entry name" value="FAD-dep_Monooxygenase_BioMet"/>
</dbReference>
<evidence type="ECO:0000256" key="2">
    <source>
        <dbReference type="ARBA" id="ARBA00022630"/>
    </source>
</evidence>
<feature type="domain" description="FAD-binding" evidence="7">
    <location>
        <begin position="5"/>
        <end position="347"/>
    </location>
</feature>
<keyword evidence="2" id="KW-0285">Flavoprotein</keyword>
<dbReference type="PANTHER" id="PTHR13789">
    <property type="entry name" value="MONOOXYGENASE"/>
    <property type="match status" value="1"/>
</dbReference>
<dbReference type="InterPro" id="IPR002938">
    <property type="entry name" value="FAD-bd"/>
</dbReference>
<dbReference type="Gene3D" id="3.50.50.60">
    <property type="entry name" value="FAD/NAD(P)-binding domain"/>
    <property type="match status" value="1"/>
</dbReference>
<dbReference type="PANTHER" id="PTHR13789:SF318">
    <property type="entry name" value="GERANYLGERANYL DIPHOSPHATE REDUCTASE"/>
    <property type="match status" value="1"/>
</dbReference>
<evidence type="ECO:0000259" key="7">
    <source>
        <dbReference type="Pfam" id="PF01494"/>
    </source>
</evidence>
<evidence type="ECO:0000313" key="9">
    <source>
        <dbReference type="Proteomes" id="UP000249135"/>
    </source>
</evidence>
<proteinExistence type="predicted"/>
<accession>A0A2W5QD80</accession>
<dbReference type="AlphaFoldDB" id="A0A2W5QD80"/>
<dbReference type="SUPFAM" id="SSF51905">
    <property type="entry name" value="FAD/NAD(P)-binding domain"/>
    <property type="match status" value="1"/>
</dbReference>
<dbReference type="Proteomes" id="UP000249135">
    <property type="component" value="Unassembled WGS sequence"/>
</dbReference>
<sequence>MTDPILIAGAGIGGLTAGLALLRRGHAVRILEQASQLGEVGAGLQLSANATRALHLLGLSRALADVAVQPTGKEIRLWSTGQTWKLFDLGDSSVAEYGYPYYTLYRPDLHRVLVDAIRSIAPDAIHLGARCERFEQTDDGVRLTMADASVHAGRVLVGADGVHSSVRRQLFGEGPATYAGCMAWRGVIPVDRLDPQVVRQVGTNWVGPGRHVIHYPLRGGRLMNFVGIVETDRWAAESWTQRGSHAECHADFDGWHPDIHELIRHIDVPYRWALMARPALERWTDRRVTLLGDACHPTLPFLAQGAGMAIEDGFVLGRALSDIDDPLQALQRYEAARIDRTTAIVEKSTENGRRFHNPELASASGAAAYVDREWSPQRVRERYGWLFEYRVDEVVV</sequence>
<keyword evidence="6" id="KW-1133">Transmembrane helix</keyword>
<keyword evidence="3" id="KW-0274">FAD</keyword>
<dbReference type="InterPro" id="IPR036188">
    <property type="entry name" value="FAD/NAD-bd_sf"/>
</dbReference>
<dbReference type="SUPFAM" id="SSF54373">
    <property type="entry name" value="FAD-linked reductases, C-terminal domain"/>
    <property type="match status" value="1"/>
</dbReference>
<gene>
    <name evidence="8" type="ORF">DI563_12140</name>
</gene>
<keyword evidence="6" id="KW-0812">Transmembrane</keyword>
<reference evidence="8 9" key="1">
    <citation type="submission" date="2017-08" db="EMBL/GenBank/DDBJ databases">
        <title>Infants hospitalized years apart are colonized by the same room-sourced microbial strains.</title>
        <authorList>
            <person name="Brooks B."/>
            <person name="Olm M.R."/>
            <person name="Firek B.A."/>
            <person name="Baker R."/>
            <person name="Thomas B.C."/>
            <person name="Morowitz M.J."/>
            <person name="Banfield J.F."/>
        </authorList>
    </citation>
    <scope>NUCLEOTIDE SEQUENCE [LARGE SCALE GENOMIC DNA]</scope>
    <source>
        <strain evidence="8">S2_005_003_R2_41</strain>
    </source>
</reference>
<dbReference type="EMBL" id="QFPP01000127">
    <property type="protein sequence ID" value="PZQ74489.1"/>
    <property type="molecule type" value="Genomic_DNA"/>
</dbReference>